<keyword evidence="1" id="KW-0645">Protease</keyword>
<dbReference type="Pfam" id="PF00413">
    <property type="entry name" value="Peptidase_M10"/>
    <property type="match status" value="1"/>
</dbReference>
<proteinExistence type="predicted"/>
<comment type="caution">
    <text evidence="6">The sequence shown here is derived from an EMBL/GenBank/DDBJ whole genome shotgun (WGS) entry which is preliminary data.</text>
</comment>
<accession>A0A1F5XHH0</accession>
<dbReference type="InterPro" id="IPR024079">
    <property type="entry name" value="MetalloPept_cat_dom_sf"/>
</dbReference>
<sequence>MNKAVKIALLLAAVAAVFYIFWGQIQEKNGSPRFGEAGENFELPLANFELPLSPCQKPIAYGLGSFDEKFGLSQKDFLDAVSKAEDVWERPMGLELFSYKPGGALKINLIYDYRQDATLKLQKLGIAVKDTKSSYETLKAQYEAMKVSYGVLKANYEKLVAEFEVRQDSYNAEVGSWNRKGGAPKDIYDRLTAEKKALDQEFSKIKALEAELNAKVDDINAFVIVLNRLVETLNLNVTKYNEIGGAAGREFEEGTYRSGPGGEQIDIYQFDSRQKLVRVLAHELGHALGLEHLENHKAIMYRLNSGMNETATPDDLAALKTLCEIK</sequence>
<gene>
    <name evidence="6" type="ORF">A3B19_03880</name>
</gene>
<dbReference type="Proteomes" id="UP000177346">
    <property type="component" value="Unassembled WGS sequence"/>
</dbReference>
<dbReference type="EMBL" id="MFIF01000006">
    <property type="protein sequence ID" value="OGF87329.1"/>
    <property type="molecule type" value="Genomic_DNA"/>
</dbReference>
<keyword evidence="2" id="KW-0479">Metal-binding</keyword>
<keyword evidence="4" id="KW-0862">Zinc</keyword>
<evidence type="ECO:0000313" key="6">
    <source>
        <dbReference type="EMBL" id="OGF87329.1"/>
    </source>
</evidence>
<evidence type="ECO:0000259" key="5">
    <source>
        <dbReference type="Pfam" id="PF00413"/>
    </source>
</evidence>
<dbReference type="AlphaFoldDB" id="A0A1F5XHH0"/>
<protein>
    <recommendedName>
        <fullName evidence="5">Peptidase M10 metallopeptidase domain-containing protein</fullName>
    </recommendedName>
</protein>
<dbReference type="GO" id="GO:0004222">
    <property type="term" value="F:metalloendopeptidase activity"/>
    <property type="evidence" value="ECO:0007669"/>
    <property type="project" value="InterPro"/>
</dbReference>
<feature type="domain" description="Peptidase M10 metallopeptidase" evidence="5">
    <location>
        <begin position="271"/>
        <end position="321"/>
    </location>
</feature>
<dbReference type="SUPFAM" id="SSF55486">
    <property type="entry name" value="Metalloproteases ('zincins'), catalytic domain"/>
    <property type="match status" value="1"/>
</dbReference>
<evidence type="ECO:0000256" key="3">
    <source>
        <dbReference type="ARBA" id="ARBA00022801"/>
    </source>
</evidence>
<evidence type="ECO:0000256" key="1">
    <source>
        <dbReference type="ARBA" id="ARBA00022670"/>
    </source>
</evidence>
<evidence type="ECO:0000256" key="2">
    <source>
        <dbReference type="ARBA" id="ARBA00022723"/>
    </source>
</evidence>
<dbReference type="InterPro" id="IPR021190">
    <property type="entry name" value="Pept_M10A"/>
</dbReference>
<name>A0A1F5XHH0_9BACT</name>
<evidence type="ECO:0000313" key="7">
    <source>
        <dbReference type="Proteomes" id="UP000177346"/>
    </source>
</evidence>
<reference evidence="6 7" key="1">
    <citation type="journal article" date="2016" name="Nat. Commun.">
        <title>Thousands of microbial genomes shed light on interconnected biogeochemical processes in an aquifer system.</title>
        <authorList>
            <person name="Anantharaman K."/>
            <person name="Brown C.T."/>
            <person name="Hug L.A."/>
            <person name="Sharon I."/>
            <person name="Castelle C.J."/>
            <person name="Probst A.J."/>
            <person name="Thomas B.C."/>
            <person name="Singh A."/>
            <person name="Wilkins M.J."/>
            <person name="Karaoz U."/>
            <person name="Brodie E.L."/>
            <person name="Williams K.H."/>
            <person name="Hubbard S.S."/>
            <person name="Banfield J.F."/>
        </authorList>
    </citation>
    <scope>NUCLEOTIDE SEQUENCE [LARGE SCALE GENOMIC DNA]</scope>
</reference>
<dbReference type="Gene3D" id="3.40.390.10">
    <property type="entry name" value="Collagenase (Catalytic Domain)"/>
    <property type="match status" value="1"/>
</dbReference>
<keyword evidence="3" id="KW-0378">Hydrolase</keyword>
<dbReference type="GO" id="GO:0031012">
    <property type="term" value="C:extracellular matrix"/>
    <property type="evidence" value="ECO:0007669"/>
    <property type="project" value="InterPro"/>
</dbReference>
<organism evidence="6 7">
    <name type="scientific">Candidatus Giovannonibacteria bacterium RIFCSPLOWO2_01_FULL_46_32</name>
    <dbReference type="NCBI Taxonomy" id="1798353"/>
    <lineage>
        <taxon>Bacteria</taxon>
        <taxon>Candidatus Giovannoniibacteriota</taxon>
    </lineage>
</organism>
<dbReference type="GO" id="GO:0008270">
    <property type="term" value="F:zinc ion binding"/>
    <property type="evidence" value="ECO:0007669"/>
    <property type="project" value="InterPro"/>
</dbReference>
<dbReference type="InterPro" id="IPR001818">
    <property type="entry name" value="Pept_M10_metallopeptidase"/>
</dbReference>
<evidence type="ECO:0000256" key="4">
    <source>
        <dbReference type="ARBA" id="ARBA00022833"/>
    </source>
</evidence>
<dbReference type="GO" id="GO:0006508">
    <property type="term" value="P:proteolysis"/>
    <property type="evidence" value="ECO:0007669"/>
    <property type="project" value="UniProtKB-KW"/>
</dbReference>
<dbReference type="PRINTS" id="PR00138">
    <property type="entry name" value="MATRIXIN"/>
</dbReference>